<organism evidence="4 5">
    <name type="scientific">Paraphotobacterium marinum</name>
    <dbReference type="NCBI Taxonomy" id="1755811"/>
    <lineage>
        <taxon>Bacteria</taxon>
        <taxon>Pseudomonadati</taxon>
        <taxon>Pseudomonadota</taxon>
        <taxon>Gammaproteobacteria</taxon>
        <taxon>Vibrionales</taxon>
        <taxon>Vibrionaceae</taxon>
        <taxon>Paraphotobacterium</taxon>
    </lineage>
</organism>
<dbReference type="InterPro" id="IPR052158">
    <property type="entry name" value="INH-QAR"/>
</dbReference>
<name>A0A220VF66_9GAMM</name>
<dbReference type="EMBL" id="CP022356">
    <property type="protein sequence ID" value="ASK79058.1"/>
    <property type="molecule type" value="Genomic_DNA"/>
</dbReference>
<dbReference type="AlphaFoldDB" id="A0A220VF66"/>
<dbReference type="Pfam" id="PF01965">
    <property type="entry name" value="DJ-1_PfpI"/>
    <property type="match status" value="1"/>
</dbReference>
<reference evidence="4 5" key="1">
    <citation type="journal article" date="2016" name="Int. J. Syst. Evol. Microbiol.">
        <title>Paraphotobacterium marinum gen. nov., sp. nov., a member of the family Vibrionaceae, isolated from surface seawater.</title>
        <authorList>
            <person name="Huang Z."/>
            <person name="Dong C."/>
            <person name="Shao Z."/>
        </authorList>
    </citation>
    <scope>NUCLEOTIDE SEQUENCE [LARGE SCALE GENOMIC DNA]</scope>
    <source>
        <strain evidence="4 5">NSCS20N07D</strain>
    </source>
</reference>
<protein>
    <recommendedName>
        <fullName evidence="3">HTH araC/xylS-type domain-containing protein</fullName>
    </recommendedName>
</protein>
<dbReference type="Gene3D" id="3.40.50.880">
    <property type="match status" value="1"/>
</dbReference>
<evidence type="ECO:0000256" key="1">
    <source>
        <dbReference type="ARBA" id="ARBA00023015"/>
    </source>
</evidence>
<dbReference type="Pfam" id="PF12833">
    <property type="entry name" value="HTH_18"/>
    <property type="match status" value="1"/>
</dbReference>
<dbReference type="GO" id="GO:0003700">
    <property type="term" value="F:DNA-binding transcription factor activity"/>
    <property type="evidence" value="ECO:0007669"/>
    <property type="project" value="InterPro"/>
</dbReference>
<dbReference type="KEGG" id="pmai:CF386_08290"/>
<evidence type="ECO:0000259" key="3">
    <source>
        <dbReference type="PROSITE" id="PS01124"/>
    </source>
</evidence>
<dbReference type="Gene3D" id="1.10.10.60">
    <property type="entry name" value="Homeodomain-like"/>
    <property type="match status" value="2"/>
</dbReference>
<feature type="domain" description="HTH araC/xylS-type" evidence="3">
    <location>
        <begin position="230"/>
        <end position="327"/>
    </location>
</feature>
<proteinExistence type="predicted"/>
<dbReference type="GO" id="GO:0043565">
    <property type="term" value="F:sequence-specific DNA binding"/>
    <property type="evidence" value="ECO:0007669"/>
    <property type="project" value="InterPro"/>
</dbReference>
<dbReference type="SMART" id="SM00342">
    <property type="entry name" value="HTH_ARAC"/>
    <property type="match status" value="1"/>
</dbReference>
<dbReference type="SUPFAM" id="SSF46689">
    <property type="entry name" value="Homeodomain-like"/>
    <property type="match status" value="2"/>
</dbReference>
<accession>A0A220VF66</accession>
<dbReference type="PANTHER" id="PTHR43130">
    <property type="entry name" value="ARAC-FAMILY TRANSCRIPTIONAL REGULATOR"/>
    <property type="match status" value="1"/>
</dbReference>
<dbReference type="PROSITE" id="PS01124">
    <property type="entry name" value="HTH_ARAC_FAMILY_2"/>
    <property type="match status" value="1"/>
</dbReference>
<dbReference type="InterPro" id="IPR002818">
    <property type="entry name" value="DJ-1/PfpI"/>
</dbReference>
<dbReference type="InterPro" id="IPR009057">
    <property type="entry name" value="Homeodomain-like_sf"/>
</dbReference>
<gene>
    <name evidence="4" type="ORF">CF386_08290</name>
</gene>
<evidence type="ECO:0000313" key="4">
    <source>
        <dbReference type="EMBL" id="ASK79058.1"/>
    </source>
</evidence>
<keyword evidence="2" id="KW-0804">Transcription</keyword>
<keyword evidence="1" id="KW-0805">Transcription regulation</keyword>
<keyword evidence="5" id="KW-1185">Reference proteome</keyword>
<dbReference type="Proteomes" id="UP000242175">
    <property type="component" value="Chromosome small"/>
</dbReference>
<dbReference type="InterPro" id="IPR018060">
    <property type="entry name" value="HTH_AraC"/>
</dbReference>
<evidence type="ECO:0000256" key="2">
    <source>
        <dbReference type="ARBA" id="ARBA00023163"/>
    </source>
</evidence>
<evidence type="ECO:0000313" key="5">
    <source>
        <dbReference type="Proteomes" id="UP000242175"/>
    </source>
</evidence>
<dbReference type="SUPFAM" id="SSF52317">
    <property type="entry name" value="Class I glutamine amidotransferase-like"/>
    <property type="match status" value="1"/>
</dbReference>
<dbReference type="InterPro" id="IPR029062">
    <property type="entry name" value="Class_I_gatase-like"/>
</dbReference>
<sequence length="327" mass="37609">MIFKKLKRETTMSKELLTVYILCLPDTQLLNVAGPVHAFSECNKFFDEDRVKLRFLSTTTNSKSDQGLTFSNLEPLPEKIASNSILIVPGVYNSRTTVSFNEVSKWIKDFNHQFKKIVSIGTGSFYLAKAGLLHNKECTTHHLCLDCLESFCPSAKIHKNKLFVEDDKIITSAGFSSGLDVTLDLIEKMFGTDCYYQVAKILVIYLKRSGDEDQVSEWLKNRNHKNRYIHKIQNLIIKDPSYDWTADELSNRVGMSKRNMSRVFKDNTGCTIQEYHYGLRIEVAKKLLINNKYSVERVAEESGFNHVKTFRRAWKNIVGDIPSNYMM</sequence>
<dbReference type="PANTHER" id="PTHR43130:SF3">
    <property type="entry name" value="HTH-TYPE TRANSCRIPTIONAL REGULATOR RV1931C"/>
    <property type="match status" value="1"/>
</dbReference>